<dbReference type="InterPro" id="IPR003607">
    <property type="entry name" value="HD/PDEase_dom"/>
</dbReference>
<sequence>MTDLNTAIQVATAAHAGQVDKSGQPYILHPLRVMLAMETEDERIVAVLHDILEDTPVTANDLYWEHGFKPHVVEAVFALSRKPGEDYPDFIRRLAVNPLARSVKIADIKDNLRPGAEHLRSKYEAALRMLTEGCEIDGGEE</sequence>
<evidence type="ECO:0000313" key="3">
    <source>
        <dbReference type="Proteomes" id="UP001230207"/>
    </source>
</evidence>
<gene>
    <name evidence="2" type="ORF">QO002_002131</name>
</gene>
<dbReference type="EMBL" id="JAUSVF010000001">
    <property type="protein sequence ID" value="MDQ0319993.1"/>
    <property type="molecule type" value="Genomic_DNA"/>
</dbReference>
<reference evidence="2 3" key="1">
    <citation type="submission" date="2023-07" db="EMBL/GenBank/DDBJ databases">
        <title>Genomic Encyclopedia of Type Strains, Phase IV (KMG-IV): sequencing the most valuable type-strain genomes for metagenomic binning, comparative biology and taxonomic classification.</title>
        <authorList>
            <person name="Goeker M."/>
        </authorList>
    </citation>
    <scope>NUCLEOTIDE SEQUENCE [LARGE SCALE GENOMIC DNA]</scope>
    <source>
        <strain evidence="2 3">DSM 1112</strain>
    </source>
</reference>
<comment type="caution">
    <text evidence="2">The sequence shown here is derived from an EMBL/GenBank/DDBJ whole genome shotgun (WGS) entry which is preliminary data.</text>
</comment>
<dbReference type="Gene3D" id="1.10.3210.10">
    <property type="entry name" value="Hypothetical protein af1432"/>
    <property type="match status" value="1"/>
</dbReference>
<name>A0ABU0BP16_9HYPH</name>
<dbReference type="Proteomes" id="UP001230207">
    <property type="component" value="Unassembled WGS sequence"/>
</dbReference>
<dbReference type="SUPFAM" id="SSF109604">
    <property type="entry name" value="HD-domain/PDEase-like"/>
    <property type="match status" value="1"/>
</dbReference>
<organism evidence="2 3">
    <name type="scientific">Pararhizobium capsulatum DSM 1112</name>
    <dbReference type="NCBI Taxonomy" id="1121113"/>
    <lineage>
        <taxon>Bacteria</taxon>
        <taxon>Pseudomonadati</taxon>
        <taxon>Pseudomonadota</taxon>
        <taxon>Alphaproteobacteria</taxon>
        <taxon>Hyphomicrobiales</taxon>
        <taxon>Rhizobiaceae</taxon>
        <taxon>Rhizobium/Agrobacterium group</taxon>
        <taxon>Pararhizobium</taxon>
    </lineage>
</organism>
<evidence type="ECO:0000313" key="2">
    <source>
        <dbReference type="EMBL" id="MDQ0319993.1"/>
    </source>
</evidence>
<dbReference type="SMART" id="SM00471">
    <property type="entry name" value="HDc"/>
    <property type="match status" value="1"/>
</dbReference>
<dbReference type="RefSeq" id="WP_307229344.1">
    <property type="nucleotide sequence ID" value="NZ_JAUSVF010000001.1"/>
</dbReference>
<protein>
    <recommendedName>
        <fullName evidence="1">HD/PDEase domain-containing protein</fullName>
    </recommendedName>
</protein>
<feature type="domain" description="HD/PDEase" evidence="1">
    <location>
        <begin position="22"/>
        <end position="121"/>
    </location>
</feature>
<proteinExistence type="predicted"/>
<keyword evidence="3" id="KW-1185">Reference proteome</keyword>
<evidence type="ECO:0000259" key="1">
    <source>
        <dbReference type="SMART" id="SM00471"/>
    </source>
</evidence>
<accession>A0ABU0BP16</accession>